<sequence>MNVKEALLFADKVFYRKTGQHLDDMQLGVLEGVLQRKKYGEIATDLRCTEGYAKDIGYELWQLFSEFFGEDVDKSNLKSTLLRHSAVDSFNLNVFGNFDKGSVIGSFNLCKPQEESQEFLRGKQQAKIEAITGLREMGLSDEQIAKCLDMTLEAVQNML</sequence>
<dbReference type="EMBL" id="CP003607">
    <property type="protein sequence ID" value="AFY83559.1"/>
    <property type="molecule type" value="Genomic_DNA"/>
</dbReference>
<organism evidence="2 3">
    <name type="scientific">Oscillatoria acuminata PCC 6304</name>
    <dbReference type="NCBI Taxonomy" id="56110"/>
    <lineage>
        <taxon>Bacteria</taxon>
        <taxon>Bacillati</taxon>
        <taxon>Cyanobacteriota</taxon>
        <taxon>Cyanophyceae</taxon>
        <taxon>Oscillatoriophycideae</taxon>
        <taxon>Oscillatoriales</taxon>
        <taxon>Oscillatoriaceae</taxon>
        <taxon>Oscillatoria</taxon>
    </lineage>
</organism>
<dbReference type="PATRIC" id="fig|56110.3.peg.4871"/>
<dbReference type="STRING" id="56110.Oscil6304_4023"/>
<gene>
    <name evidence="2" type="ORF">Oscil6304_4023</name>
</gene>
<dbReference type="RefSeq" id="WP_015150183.1">
    <property type="nucleotide sequence ID" value="NC_019693.1"/>
</dbReference>
<name>K9TNG2_9CYAN</name>
<reference evidence="2 3" key="1">
    <citation type="submission" date="2012-06" db="EMBL/GenBank/DDBJ databases">
        <title>Finished chromosome of genome of Oscillatoria acuminata PCC 6304.</title>
        <authorList>
            <consortium name="US DOE Joint Genome Institute"/>
            <person name="Gugger M."/>
            <person name="Coursin T."/>
            <person name="Rippka R."/>
            <person name="Tandeau De Marsac N."/>
            <person name="Huntemann M."/>
            <person name="Wei C.-L."/>
            <person name="Han J."/>
            <person name="Detter J.C."/>
            <person name="Han C."/>
            <person name="Tapia R."/>
            <person name="Davenport K."/>
            <person name="Daligault H."/>
            <person name="Erkkila T."/>
            <person name="Gu W."/>
            <person name="Munk A.C.C."/>
            <person name="Teshima H."/>
            <person name="Xu Y."/>
            <person name="Chain P."/>
            <person name="Chen A."/>
            <person name="Krypides N."/>
            <person name="Mavromatis K."/>
            <person name="Markowitz V."/>
            <person name="Szeto E."/>
            <person name="Ivanova N."/>
            <person name="Mikhailova N."/>
            <person name="Ovchinnikova G."/>
            <person name="Pagani I."/>
            <person name="Pati A."/>
            <person name="Goodwin L."/>
            <person name="Peters L."/>
            <person name="Pitluck S."/>
            <person name="Woyke T."/>
            <person name="Kerfeld C."/>
        </authorList>
    </citation>
    <scope>NUCLEOTIDE SEQUENCE [LARGE SCALE GENOMIC DNA]</scope>
    <source>
        <strain evidence="2 3">PCC 6304</strain>
    </source>
</reference>
<dbReference type="AlphaFoldDB" id="K9TNG2"/>
<dbReference type="OrthoDB" id="459677at2"/>
<evidence type="ECO:0000259" key="1">
    <source>
        <dbReference type="Pfam" id="PF26355"/>
    </source>
</evidence>
<accession>K9TNG2</accession>
<dbReference type="Pfam" id="PF26355">
    <property type="entry name" value="HTH_VMAP-M9"/>
    <property type="match status" value="1"/>
</dbReference>
<dbReference type="Proteomes" id="UP000010367">
    <property type="component" value="Chromosome"/>
</dbReference>
<keyword evidence="3" id="KW-1185">Reference proteome</keyword>
<proteinExistence type="predicted"/>
<dbReference type="InterPro" id="IPR058651">
    <property type="entry name" value="HTH_VMAP-M9"/>
</dbReference>
<dbReference type="eggNOG" id="COG3903">
    <property type="taxonomic scope" value="Bacteria"/>
</dbReference>
<dbReference type="KEGG" id="oac:Oscil6304_4023"/>
<protein>
    <recommendedName>
        <fullName evidence="1">vWA-MoxR associated protein N-terminal HTH domain-containing protein</fullName>
    </recommendedName>
</protein>
<dbReference type="HOGENOM" id="CLU_130916_0_0_3"/>
<evidence type="ECO:0000313" key="3">
    <source>
        <dbReference type="Proteomes" id="UP000010367"/>
    </source>
</evidence>
<dbReference type="InParanoid" id="K9TNG2"/>
<feature type="domain" description="vWA-MoxR associated protein N-terminal HTH" evidence="1">
    <location>
        <begin position="1"/>
        <end position="84"/>
    </location>
</feature>
<evidence type="ECO:0000313" key="2">
    <source>
        <dbReference type="EMBL" id="AFY83559.1"/>
    </source>
</evidence>